<gene>
    <name evidence="1" type="ORF">R83534S58_LOCUS1839</name>
</gene>
<comment type="caution">
    <text evidence="1">The sequence shown here is derived from an EMBL/GenBank/DDBJ whole genome shotgun (WGS) entry which is preliminary data.</text>
</comment>
<evidence type="ECO:0000313" key="1">
    <source>
        <dbReference type="EMBL" id="CAI3953188.1"/>
    </source>
</evidence>
<evidence type="ECO:0000313" key="2">
    <source>
        <dbReference type="Proteomes" id="UP001154272"/>
    </source>
</evidence>
<keyword evidence="2" id="KW-1185">Reference proteome</keyword>
<dbReference type="EMBL" id="CAMXCH010000004">
    <property type="protein sequence ID" value="CAI3953188.1"/>
    <property type="molecule type" value="Genomic_DNA"/>
</dbReference>
<protein>
    <submittedName>
        <fullName evidence="1">Uncharacterized protein</fullName>
    </submittedName>
</protein>
<dbReference type="InterPro" id="IPR001343">
    <property type="entry name" value="Hemolysn_Ca-bd"/>
</dbReference>
<dbReference type="InterPro" id="IPR011049">
    <property type="entry name" value="Serralysin-like_metalloprot_C"/>
</dbReference>
<sequence length="455" mass="46055">MAITITGANGEVYTLAAATGRGRAPALQLQSKINTAVAQNPDSVGFYSEAGVYQASSAYEYLVVADDTDTSTGGITLNNSGFSANLINILAGRKSGTTYNANNESGQIVNTAGSLDFNGAGKTGAWTLFTGDGDSTIKSTDGNNRINTGTGKNTITLGFGNNSVYSEGQDTITGGGTGYQSVTLVGSNSQVSIDGTALVADASTGEKNTISVGKNSTVTGGSSTTVTYTDGDKNEFLAGNQNTVSASANVNSLKVIHGGDNTFNVNNKLGLFNANGNTNVTVNGQFVGFGASDSNYTVNAGGSDSGLFVANIGNETLNASGSTAAIQIYANTVSGAQSNFVASGGSANDTLVAGTGNSTFSGGAGDNLFLFTKETGQGGNTVITDFANSSQNKIGLLNFGLDDNSLAQLLKNSQNDTSGNAVLNIEGRNITVENVAVSDLNADRFVLINTPTHTA</sequence>
<organism evidence="1 2">
    <name type="scientific">Commensalibacter papalotli</name>
    <name type="common">ex Botero et al. 2024</name>
    <dbReference type="NCBI Taxonomy" id="2972766"/>
    <lineage>
        <taxon>Bacteria</taxon>
        <taxon>Pseudomonadati</taxon>
        <taxon>Pseudomonadota</taxon>
        <taxon>Alphaproteobacteria</taxon>
        <taxon>Acetobacterales</taxon>
        <taxon>Acetobacteraceae</taxon>
    </lineage>
</organism>
<dbReference type="SUPFAM" id="SSF51120">
    <property type="entry name" value="beta-Roll"/>
    <property type="match status" value="2"/>
</dbReference>
<reference evidence="1" key="1">
    <citation type="submission" date="2022-10" db="EMBL/GenBank/DDBJ databases">
        <authorList>
            <person name="Botero Cardona J."/>
        </authorList>
    </citation>
    <scope>NUCLEOTIDE SEQUENCE</scope>
    <source>
        <strain evidence="1">R-83534</strain>
    </source>
</reference>
<dbReference type="RefSeq" id="WP_282024450.1">
    <property type="nucleotide sequence ID" value="NZ_CAMXCH010000004.1"/>
</dbReference>
<name>A0ABM9HT86_9PROT</name>
<dbReference type="Proteomes" id="UP001154272">
    <property type="component" value="Unassembled WGS sequence"/>
</dbReference>
<dbReference type="Gene3D" id="2.150.10.10">
    <property type="entry name" value="Serralysin-like metalloprotease, C-terminal"/>
    <property type="match status" value="1"/>
</dbReference>
<proteinExistence type="predicted"/>
<accession>A0ABM9HT86</accession>
<dbReference type="Pfam" id="PF00353">
    <property type="entry name" value="HemolysinCabind"/>
    <property type="match status" value="2"/>
</dbReference>